<comment type="caution">
    <text evidence="2">The sequence shown here is derived from an EMBL/GenBank/DDBJ whole genome shotgun (WGS) entry which is preliminary data.</text>
</comment>
<name>A0AAJ0GTH3_9PEZI</name>
<gene>
    <name evidence="2" type="ORF">B0T15DRAFT_533714</name>
</gene>
<feature type="region of interest" description="Disordered" evidence="1">
    <location>
        <begin position="334"/>
        <end position="362"/>
    </location>
</feature>
<accession>A0AAJ0GTH3</accession>
<dbReference type="GeneID" id="87888208"/>
<feature type="compositionally biased region" description="Acidic residues" evidence="1">
    <location>
        <begin position="69"/>
        <end position="84"/>
    </location>
</feature>
<dbReference type="AlphaFoldDB" id="A0AAJ0GTH3"/>
<feature type="compositionally biased region" description="Pro residues" evidence="1">
    <location>
        <begin position="104"/>
        <end position="118"/>
    </location>
</feature>
<evidence type="ECO:0000256" key="1">
    <source>
        <dbReference type="SAM" id="MobiDB-lite"/>
    </source>
</evidence>
<proteinExistence type="predicted"/>
<reference evidence="2" key="2">
    <citation type="submission" date="2023-06" db="EMBL/GenBank/DDBJ databases">
        <authorList>
            <consortium name="Lawrence Berkeley National Laboratory"/>
            <person name="Mondo S.J."/>
            <person name="Hensen N."/>
            <person name="Bonometti L."/>
            <person name="Westerberg I."/>
            <person name="Brannstrom I.O."/>
            <person name="Guillou S."/>
            <person name="Cros-Aarteil S."/>
            <person name="Calhoun S."/>
            <person name="Haridas S."/>
            <person name="Kuo A."/>
            <person name="Pangilinan J."/>
            <person name="Riley R."/>
            <person name="Labutti K."/>
            <person name="Andreopoulos B."/>
            <person name="Lipzen A."/>
            <person name="Chen C."/>
            <person name="Yanf M."/>
            <person name="Daum C."/>
            <person name="Ng V."/>
            <person name="Clum A."/>
            <person name="Steindorff A."/>
            <person name="Ohm R."/>
            <person name="Martin F."/>
            <person name="Silar P."/>
            <person name="Natvig D."/>
            <person name="Lalanne C."/>
            <person name="Gautier V."/>
            <person name="Ament-Velasquez S.L."/>
            <person name="Kruys A."/>
            <person name="Hutchinson M.I."/>
            <person name="Powell A.J."/>
            <person name="Barry K."/>
            <person name="Miller A.N."/>
            <person name="Grigoriev I.V."/>
            <person name="Debuchy R."/>
            <person name="Gladieux P."/>
            <person name="Thoren M.H."/>
            <person name="Johannesson H."/>
        </authorList>
    </citation>
    <scope>NUCLEOTIDE SEQUENCE</scope>
    <source>
        <strain evidence="2">CBS 333.67</strain>
    </source>
</reference>
<dbReference type="EMBL" id="JAUDZG010000004">
    <property type="protein sequence ID" value="KAK3305876.1"/>
    <property type="molecule type" value="Genomic_DNA"/>
</dbReference>
<feature type="compositionally biased region" description="Low complexity" evidence="1">
    <location>
        <begin position="119"/>
        <end position="146"/>
    </location>
</feature>
<dbReference type="RefSeq" id="XP_062721656.1">
    <property type="nucleotide sequence ID" value="XM_062869379.1"/>
</dbReference>
<evidence type="ECO:0000313" key="3">
    <source>
        <dbReference type="Proteomes" id="UP001273166"/>
    </source>
</evidence>
<feature type="compositionally biased region" description="Low complexity" evidence="1">
    <location>
        <begin position="93"/>
        <end position="103"/>
    </location>
</feature>
<organism evidence="2 3">
    <name type="scientific">Chaetomium strumarium</name>
    <dbReference type="NCBI Taxonomy" id="1170767"/>
    <lineage>
        <taxon>Eukaryota</taxon>
        <taxon>Fungi</taxon>
        <taxon>Dikarya</taxon>
        <taxon>Ascomycota</taxon>
        <taxon>Pezizomycotina</taxon>
        <taxon>Sordariomycetes</taxon>
        <taxon>Sordariomycetidae</taxon>
        <taxon>Sordariales</taxon>
        <taxon>Chaetomiaceae</taxon>
        <taxon>Chaetomium</taxon>
    </lineage>
</organism>
<reference evidence="2" key="1">
    <citation type="journal article" date="2023" name="Mol. Phylogenet. Evol.">
        <title>Genome-scale phylogeny and comparative genomics of the fungal order Sordariales.</title>
        <authorList>
            <person name="Hensen N."/>
            <person name="Bonometti L."/>
            <person name="Westerberg I."/>
            <person name="Brannstrom I.O."/>
            <person name="Guillou S."/>
            <person name="Cros-Aarteil S."/>
            <person name="Calhoun S."/>
            <person name="Haridas S."/>
            <person name="Kuo A."/>
            <person name="Mondo S."/>
            <person name="Pangilinan J."/>
            <person name="Riley R."/>
            <person name="LaButti K."/>
            <person name="Andreopoulos B."/>
            <person name="Lipzen A."/>
            <person name="Chen C."/>
            <person name="Yan M."/>
            <person name="Daum C."/>
            <person name="Ng V."/>
            <person name="Clum A."/>
            <person name="Steindorff A."/>
            <person name="Ohm R.A."/>
            <person name="Martin F."/>
            <person name="Silar P."/>
            <person name="Natvig D.O."/>
            <person name="Lalanne C."/>
            <person name="Gautier V."/>
            <person name="Ament-Velasquez S.L."/>
            <person name="Kruys A."/>
            <person name="Hutchinson M.I."/>
            <person name="Powell A.J."/>
            <person name="Barry K."/>
            <person name="Miller A.N."/>
            <person name="Grigoriev I.V."/>
            <person name="Debuchy R."/>
            <person name="Gladieux P."/>
            <person name="Hiltunen Thoren M."/>
            <person name="Johannesson H."/>
        </authorList>
    </citation>
    <scope>NUCLEOTIDE SEQUENCE</scope>
    <source>
        <strain evidence="2">CBS 333.67</strain>
    </source>
</reference>
<evidence type="ECO:0000313" key="2">
    <source>
        <dbReference type="EMBL" id="KAK3305876.1"/>
    </source>
</evidence>
<sequence length="412" mass="43158">MSNRANAQSLMASGFAGLSSIGLGAVTSSALAEAGLNGGSDVAEGSGAGGAGPFAISAGTLMSGFGSSSDEDEDEEQDTEEDVNNEFRAYTDPLNANANSMNPPSIPPPPPPPPPLNIPPSRARLQLAARLAMNKRNAAAAAAAANGGEEGNSSTMADDTAGASAFANPSTTSSERVRNPFADYDDDEDNSGSGSDDGENVEGDDLGMTTGSSGWNRGSWWRGMVRSARDRGHRRTISDDMEQELGVERFGDGRDDDSSDEEGGRRIRDDDIDDEEFGDFAMPEVEERVGGGGGLVSGIDPDRESVLVKPMPLHPTMTTLKSTVSPFSSLWPFSREKREDDAGQTEGAASSAPGITEEPVELAPEEVTILGEDGKKIDRAVEATRRTSIEDPDEDEVDIGEEIIVQRAAGAR</sequence>
<keyword evidence="3" id="KW-1185">Reference proteome</keyword>
<feature type="compositionally biased region" description="Acidic residues" evidence="1">
    <location>
        <begin position="183"/>
        <end position="205"/>
    </location>
</feature>
<feature type="region of interest" description="Disordered" evidence="1">
    <location>
        <begin position="59"/>
        <end position="301"/>
    </location>
</feature>
<protein>
    <submittedName>
        <fullName evidence="2">Uncharacterized protein</fullName>
    </submittedName>
</protein>
<dbReference type="Proteomes" id="UP001273166">
    <property type="component" value="Unassembled WGS sequence"/>
</dbReference>